<proteinExistence type="predicted"/>
<dbReference type="EMBL" id="SLXI01000001">
    <property type="protein sequence ID" value="TCP14262.1"/>
    <property type="molecule type" value="Genomic_DNA"/>
</dbReference>
<name>A0A4R2N373_9PAST</name>
<dbReference type="GO" id="GO:0015774">
    <property type="term" value="P:polysaccharide transport"/>
    <property type="evidence" value="ECO:0007669"/>
    <property type="project" value="InterPro"/>
</dbReference>
<sequence length="685" mass="78332">MLNGLIFSQGILKIPNIQNFLPEYDIRKFSNKNFQYTYGTHVIGWGFRPSATRAREFAKSNKLRYVALEDGFLRSLGLGVDGYPPYSIVYDDVGIYYDTKNVSRLEKLILENNISYELLEQAEQAIQLILKHKLSKYNHTLDFSLVKDDNGPVVLVIDQTYNDMAVKYGQADSSHFNQMLEAAIKENPSHKVWVKTHPDVLTGKKKGYLTNLDKYKNVRIITDDINPQILLQDVDKVYCVTSQMGFEALLAGKNVVTFGVPWFAGWGNTDDRHPNVEVLKWENRRTKHSVKELFCVAYLQYARYICPYSGDIGNIFQVIDYLQKVKTLNQQFAGNIYCVGMSFWKKNVVKPFLNFPQTKLHFVSSFKRLKKQPISKLDKLLLWGNGSEELLVFSKENQIPILRMEDGFIRSVGLGSNLVSPLSLVIDDIGIYFNAKNPSRLEHILAHTKFTSFDLRLAKLLQEELIVSNIGKYNVGRVALKIDIPDNKKIILVPGQVENDASICLGSPDIKSNLELLKRVRTLNTDSYIIYKPHPDVLTGNRKGHISKAEILRYADQIVEKVNVLDCINRVDEVHTMTSLAGFEALLRNKKVYCYGLPFYSNWGLTEDLINLPRRQKKLTLLELIAGTMIYYPQYINPETGQIIDVLQGINILKKQKESLATDGFQRSWIGKQIGKLQQLIRVIK</sequence>
<protein>
    <submittedName>
        <fullName evidence="1">Capsular polysaccharide export protein</fullName>
    </submittedName>
</protein>
<dbReference type="Proteomes" id="UP000294841">
    <property type="component" value="Unassembled WGS sequence"/>
</dbReference>
<accession>A0A4R2N373</accession>
<keyword evidence="2" id="KW-1185">Reference proteome</keyword>
<dbReference type="GO" id="GO:0000271">
    <property type="term" value="P:polysaccharide biosynthetic process"/>
    <property type="evidence" value="ECO:0007669"/>
    <property type="project" value="InterPro"/>
</dbReference>
<reference evidence="1 2" key="1">
    <citation type="submission" date="2019-03" db="EMBL/GenBank/DDBJ databases">
        <title>Genomic Encyclopedia of Type Strains, Phase IV (KMG-IV): sequencing the most valuable type-strain genomes for metagenomic binning, comparative biology and taxonomic classification.</title>
        <authorList>
            <person name="Goeker M."/>
        </authorList>
    </citation>
    <scope>NUCLEOTIDE SEQUENCE [LARGE SCALE GENOMIC DNA]</scope>
    <source>
        <strain evidence="1 2">DSM 28231</strain>
    </source>
</reference>
<comment type="caution">
    <text evidence="1">The sequence shown here is derived from an EMBL/GenBank/DDBJ whole genome shotgun (WGS) entry which is preliminary data.</text>
</comment>
<dbReference type="Pfam" id="PF05159">
    <property type="entry name" value="Capsule_synth"/>
    <property type="match status" value="3"/>
</dbReference>
<dbReference type="AlphaFoldDB" id="A0A4R2N373"/>
<organism evidence="1 2">
    <name type="scientific">Bisgaardia hudsonensis</name>
    <dbReference type="NCBI Taxonomy" id="109472"/>
    <lineage>
        <taxon>Bacteria</taxon>
        <taxon>Pseudomonadati</taxon>
        <taxon>Pseudomonadota</taxon>
        <taxon>Gammaproteobacteria</taxon>
        <taxon>Pasteurellales</taxon>
        <taxon>Pasteurellaceae</taxon>
        <taxon>Bisgaardia</taxon>
    </lineage>
</organism>
<dbReference type="CDD" id="cd16439">
    <property type="entry name" value="beta_Kdo_transferase_KpsC_2"/>
    <property type="match status" value="1"/>
</dbReference>
<dbReference type="InterPro" id="IPR007833">
    <property type="entry name" value="Capsule_polysaccharide_synth"/>
</dbReference>
<dbReference type="RefSeq" id="WP_132021993.1">
    <property type="nucleotide sequence ID" value="NZ_CP016605.1"/>
</dbReference>
<evidence type="ECO:0000313" key="2">
    <source>
        <dbReference type="Proteomes" id="UP000294841"/>
    </source>
</evidence>
<dbReference type="CDD" id="cd16440">
    <property type="entry name" value="beta_Kdo_transferase_KpsC_1"/>
    <property type="match status" value="1"/>
</dbReference>
<gene>
    <name evidence="1" type="ORF">EV697_101401</name>
</gene>
<evidence type="ECO:0000313" key="1">
    <source>
        <dbReference type="EMBL" id="TCP14262.1"/>
    </source>
</evidence>
<dbReference type="OrthoDB" id="543755at2"/>